<gene>
    <name evidence="1" type="ORF">IMG5_206856</name>
</gene>
<feature type="non-terminal residue" evidence="1">
    <location>
        <position position="1"/>
    </location>
</feature>
<name>G0QNK7_ICHMU</name>
<dbReference type="GeneID" id="14909372"/>
<sequence>LTLLYFQFKQFKTQFQLILSPINTNYKTLSHLTPLQLIQLLIFLNSPFNYNSYFKYLQKSSKSINLILPNYPKIHYSDNKTTPLFKSFIFTTNLPIYEIQKVAQFSPLHFPKAKSQFFYSKNLSIFNSKISTFQPSTIFLNYLQSLKIPQAVLTTSSLQTPHIFYKLFKIASSSSFYYLHLSPATQQSLTTPSEILLLFRIFIFQTSPVKSQ</sequence>
<accession>G0QNK7</accession>
<organism evidence="1 2">
    <name type="scientific">Ichthyophthirius multifiliis</name>
    <name type="common">White spot disease agent</name>
    <name type="synonym">Ich</name>
    <dbReference type="NCBI Taxonomy" id="5932"/>
    <lineage>
        <taxon>Eukaryota</taxon>
        <taxon>Sar</taxon>
        <taxon>Alveolata</taxon>
        <taxon>Ciliophora</taxon>
        <taxon>Intramacronucleata</taxon>
        <taxon>Oligohymenophorea</taxon>
        <taxon>Hymenostomatida</taxon>
        <taxon>Ophryoglenina</taxon>
        <taxon>Ichthyophthirius</taxon>
    </lineage>
</organism>
<keyword evidence="2" id="KW-1185">Reference proteome</keyword>
<dbReference type="AlphaFoldDB" id="G0QNK7"/>
<evidence type="ECO:0000313" key="2">
    <source>
        <dbReference type="Proteomes" id="UP000008983"/>
    </source>
</evidence>
<dbReference type="Proteomes" id="UP000008983">
    <property type="component" value="Unassembled WGS sequence"/>
</dbReference>
<protein>
    <submittedName>
        <fullName evidence="1">Uncharacterized protein</fullName>
    </submittedName>
</protein>
<evidence type="ECO:0000313" key="1">
    <source>
        <dbReference type="EMBL" id="EGR33196.1"/>
    </source>
</evidence>
<dbReference type="RefSeq" id="XP_004037182.1">
    <property type="nucleotide sequence ID" value="XM_004037134.1"/>
</dbReference>
<proteinExistence type="predicted"/>
<reference evidence="1 2" key="1">
    <citation type="submission" date="2011-07" db="EMBL/GenBank/DDBJ databases">
        <authorList>
            <person name="Coyne R."/>
            <person name="Brami D."/>
            <person name="Johnson J."/>
            <person name="Hostetler J."/>
            <person name="Hannick L."/>
            <person name="Clark T."/>
            <person name="Cassidy-Hanley D."/>
            <person name="Inman J."/>
        </authorList>
    </citation>
    <scope>NUCLEOTIDE SEQUENCE [LARGE SCALE GENOMIC DNA]</scope>
    <source>
        <strain evidence="1 2">G5</strain>
    </source>
</reference>
<dbReference type="EMBL" id="GL983500">
    <property type="protein sequence ID" value="EGR33196.1"/>
    <property type="molecule type" value="Genomic_DNA"/>
</dbReference>
<dbReference type="InParanoid" id="G0QNK7"/>